<accession>A0A495DT75</accession>
<keyword evidence="4 5" id="KW-0472">Membrane</keyword>
<feature type="transmembrane region" description="Helical" evidence="5">
    <location>
        <begin position="66"/>
        <end position="85"/>
    </location>
</feature>
<dbReference type="OrthoDB" id="9814143at2"/>
<evidence type="ECO:0000256" key="3">
    <source>
        <dbReference type="ARBA" id="ARBA00022989"/>
    </source>
</evidence>
<feature type="domain" description="RDD" evidence="6">
    <location>
        <begin position="19"/>
        <end position="145"/>
    </location>
</feature>
<keyword evidence="8" id="KW-1185">Reference proteome</keyword>
<sequence>MAEIQITTTQNVTIAFTAAEVGERILAYFIDLLIKIAYVSVVIATIRAVSSTGGIGFEDNFDTDPWSVMAIIIILGSPVIFYTIVSESLMLGQTIGKKIAKIQVVKIDGYRATFLDFFIRWAMRFVDINIFSGVVALVSIGSSKNHQRLGGMASGTGVITLKNKVNISHTILQEVADNYKPTYLSVIKLSDNDMRIIKENFIRAKKADDHKTILILKEKIIGVIEEEPHADVTAENFIKCVLKDYNHFTKNM</sequence>
<reference evidence="7 8" key="1">
    <citation type="submission" date="2018-10" db="EMBL/GenBank/DDBJ databases">
        <title>Genomic Encyclopedia of Archaeal and Bacterial Type Strains, Phase II (KMG-II): from individual species to whole genera.</title>
        <authorList>
            <person name="Goeker M."/>
        </authorList>
    </citation>
    <scope>NUCLEOTIDE SEQUENCE [LARGE SCALE GENOMIC DNA]</scope>
    <source>
        <strain evidence="7 8">DSM 25230</strain>
    </source>
</reference>
<organism evidence="7 8">
    <name type="scientific">Maribacter vaceletii</name>
    <dbReference type="NCBI Taxonomy" id="1206816"/>
    <lineage>
        <taxon>Bacteria</taxon>
        <taxon>Pseudomonadati</taxon>
        <taxon>Bacteroidota</taxon>
        <taxon>Flavobacteriia</taxon>
        <taxon>Flavobacteriales</taxon>
        <taxon>Flavobacteriaceae</taxon>
        <taxon>Maribacter</taxon>
    </lineage>
</organism>
<keyword evidence="3 5" id="KW-1133">Transmembrane helix</keyword>
<evidence type="ECO:0000313" key="8">
    <source>
        <dbReference type="Proteomes" id="UP000269412"/>
    </source>
</evidence>
<evidence type="ECO:0000259" key="6">
    <source>
        <dbReference type="Pfam" id="PF06271"/>
    </source>
</evidence>
<evidence type="ECO:0000256" key="1">
    <source>
        <dbReference type="ARBA" id="ARBA00004141"/>
    </source>
</evidence>
<protein>
    <submittedName>
        <fullName evidence="7">Putative RDD family membrane protein YckC</fullName>
    </submittedName>
</protein>
<keyword evidence="2 5" id="KW-0812">Transmembrane</keyword>
<evidence type="ECO:0000256" key="4">
    <source>
        <dbReference type="ARBA" id="ARBA00023136"/>
    </source>
</evidence>
<comment type="subcellular location">
    <subcellularLocation>
        <location evidence="1">Membrane</location>
        <topology evidence="1">Multi-pass membrane protein</topology>
    </subcellularLocation>
</comment>
<evidence type="ECO:0000313" key="7">
    <source>
        <dbReference type="EMBL" id="RKR07760.1"/>
    </source>
</evidence>
<dbReference type="InterPro" id="IPR010432">
    <property type="entry name" value="RDD"/>
</dbReference>
<gene>
    <name evidence="7" type="ORF">CLV91_2942</name>
</gene>
<feature type="transmembrane region" description="Helical" evidence="5">
    <location>
        <begin position="25"/>
        <end position="46"/>
    </location>
</feature>
<dbReference type="RefSeq" id="WP_121068943.1">
    <property type="nucleotide sequence ID" value="NZ_RBIQ01000011.1"/>
</dbReference>
<name>A0A495DT75_9FLAO</name>
<dbReference type="AlphaFoldDB" id="A0A495DT75"/>
<dbReference type="PANTHER" id="PTHR38480">
    <property type="entry name" value="SLR0254 PROTEIN"/>
    <property type="match status" value="1"/>
</dbReference>
<evidence type="ECO:0000256" key="5">
    <source>
        <dbReference type="SAM" id="Phobius"/>
    </source>
</evidence>
<evidence type="ECO:0000256" key="2">
    <source>
        <dbReference type="ARBA" id="ARBA00022692"/>
    </source>
</evidence>
<dbReference type="PANTHER" id="PTHR38480:SF1">
    <property type="entry name" value="SLR0254 PROTEIN"/>
    <property type="match status" value="1"/>
</dbReference>
<proteinExistence type="predicted"/>
<dbReference type="GO" id="GO:0016020">
    <property type="term" value="C:membrane"/>
    <property type="evidence" value="ECO:0007669"/>
    <property type="project" value="UniProtKB-SubCell"/>
</dbReference>
<dbReference type="Proteomes" id="UP000269412">
    <property type="component" value="Unassembled WGS sequence"/>
</dbReference>
<dbReference type="Pfam" id="PF06271">
    <property type="entry name" value="RDD"/>
    <property type="match status" value="1"/>
</dbReference>
<dbReference type="EMBL" id="RBIQ01000011">
    <property type="protein sequence ID" value="RKR07760.1"/>
    <property type="molecule type" value="Genomic_DNA"/>
</dbReference>
<comment type="caution">
    <text evidence="7">The sequence shown here is derived from an EMBL/GenBank/DDBJ whole genome shotgun (WGS) entry which is preliminary data.</text>
</comment>